<name>A0ABX1PT58_9RHOO</name>
<reference evidence="1" key="1">
    <citation type="submission" date="2019-12" db="EMBL/GenBank/DDBJ databases">
        <title>Comparative genomics gives insights into the taxonomy of the Azoarcus-Aromatoleum group and reveals separate origins of nif in the plant-associated Azoarcus and non-plant-associated Aromatoleum sub-groups.</title>
        <authorList>
            <person name="Lafos M."/>
            <person name="Maluk M."/>
            <person name="Batista M."/>
            <person name="Junghare M."/>
            <person name="Carmona M."/>
            <person name="Faoro H."/>
            <person name="Cruz L.M."/>
            <person name="Battistoni F."/>
            <person name="De Souza E."/>
            <person name="Pedrosa F."/>
            <person name="Chen W.-M."/>
            <person name="Poole P.S."/>
            <person name="Dixon R.A."/>
            <person name="James E.K."/>
        </authorList>
    </citation>
    <scope>NUCLEOTIDE SEQUENCE</scope>
    <source>
        <strain evidence="1">LuFRes1</strain>
    </source>
</reference>
<sequence length="96" mass="9942">MSAAPDLSKKNGVVTLGAARHGLLVEAAAEIAALCLVMHSTLDPACEIDSRAMRGFVARLLDLSNAAISALDDELERTTDIAGRVRIALPETGGDA</sequence>
<evidence type="ECO:0000313" key="2">
    <source>
        <dbReference type="Proteomes" id="UP000615989"/>
    </source>
</evidence>
<keyword evidence="2" id="KW-1185">Reference proteome</keyword>
<accession>A0ABX1PT58</accession>
<evidence type="ECO:0000313" key="1">
    <source>
        <dbReference type="EMBL" id="NMG26570.1"/>
    </source>
</evidence>
<dbReference type="Proteomes" id="UP000615989">
    <property type="component" value="Unassembled WGS sequence"/>
</dbReference>
<dbReference type="EMBL" id="WTVG01000077">
    <property type="protein sequence ID" value="NMG26570.1"/>
    <property type="molecule type" value="Genomic_DNA"/>
</dbReference>
<comment type="caution">
    <text evidence="1">The sequence shown here is derived from an EMBL/GenBank/DDBJ whole genome shotgun (WGS) entry which is preliminary data.</text>
</comment>
<proteinExistence type="predicted"/>
<organism evidence="1 2">
    <name type="scientific">Aromatoleum anaerobium</name>
    <dbReference type="NCBI Taxonomy" id="182180"/>
    <lineage>
        <taxon>Bacteria</taxon>
        <taxon>Pseudomonadati</taxon>
        <taxon>Pseudomonadota</taxon>
        <taxon>Betaproteobacteria</taxon>
        <taxon>Rhodocyclales</taxon>
        <taxon>Rhodocyclaceae</taxon>
        <taxon>Aromatoleum</taxon>
    </lineage>
</organism>
<protein>
    <submittedName>
        <fullName evidence="1">Uncharacterized protein</fullName>
    </submittedName>
</protein>
<dbReference type="RefSeq" id="WP_169119887.1">
    <property type="nucleotide sequence ID" value="NZ_WTVG02000040.1"/>
</dbReference>
<gene>
    <name evidence="1" type="ORF">GO606_18020</name>
</gene>